<dbReference type="AlphaFoldDB" id="A0A835MJA8"/>
<dbReference type="Proteomes" id="UP000657918">
    <property type="component" value="Unassembled WGS sequence"/>
</dbReference>
<comment type="caution">
    <text evidence="1">The sequence shown here is derived from an EMBL/GenBank/DDBJ whole genome shotgun (WGS) entry which is preliminary data.</text>
</comment>
<proteinExistence type="predicted"/>
<evidence type="ECO:0000313" key="2">
    <source>
        <dbReference type="Proteomes" id="UP000657918"/>
    </source>
</evidence>
<reference evidence="1 2" key="1">
    <citation type="submission" date="2020-10" db="EMBL/GenBank/DDBJ databases">
        <title>Plant Genome Project.</title>
        <authorList>
            <person name="Zhang R.-G."/>
        </authorList>
    </citation>
    <scope>NUCLEOTIDE SEQUENCE [LARGE SCALE GENOMIC DNA]</scope>
    <source>
        <strain evidence="1">FAFU-HL-1</strain>
        <tissue evidence="1">Leaf</tissue>
    </source>
</reference>
<protein>
    <submittedName>
        <fullName evidence="1">Uncharacterized protein</fullName>
    </submittedName>
</protein>
<accession>A0A835MJA8</accession>
<dbReference type="EMBL" id="JADGMS010000015">
    <property type="protein sequence ID" value="KAF9667940.1"/>
    <property type="molecule type" value="Genomic_DNA"/>
</dbReference>
<sequence length="183" mass="20796">MIVLYIIGSNRDDSVDNLMVEDFVGRAVLTRSVLGANSGALSSGVYKGGYTGAWIGTVRIGGIQLETRGLRIVDLGSLVGSHERSMVSANYKYQQVLVRQMRKMKYSCGFTPWRLPHRSLRALFTKYGPLMLLHFGKAPTMIVLSIEVKPQRHMKRDEAETWKECELEESICQWEERQRRTLA</sequence>
<name>A0A835MJA8_9ROSI</name>
<gene>
    <name evidence="1" type="ORF">SADUNF_Sadunf15G0075300</name>
</gene>
<dbReference type="OrthoDB" id="912976at2759"/>
<evidence type="ECO:0000313" key="1">
    <source>
        <dbReference type="EMBL" id="KAF9667940.1"/>
    </source>
</evidence>
<organism evidence="1 2">
    <name type="scientific">Salix dunnii</name>
    <dbReference type="NCBI Taxonomy" id="1413687"/>
    <lineage>
        <taxon>Eukaryota</taxon>
        <taxon>Viridiplantae</taxon>
        <taxon>Streptophyta</taxon>
        <taxon>Embryophyta</taxon>
        <taxon>Tracheophyta</taxon>
        <taxon>Spermatophyta</taxon>
        <taxon>Magnoliopsida</taxon>
        <taxon>eudicotyledons</taxon>
        <taxon>Gunneridae</taxon>
        <taxon>Pentapetalae</taxon>
        <taxon>rosids</taxon>
        <taxon>fabids</taxon>
        <taxon>Malpighiales</taxon>
        <taxon>Salicaceae</taxon>
        <taxon>Saliceae</taxon>
        <taxon>Salix</taxon>
    </lineage>
</organism>
<keyword evidence="2" id="KW-1185">Reference proteome</keyword>